<protein>
    <recommendedName>
        <fullName evidence="1">tRNA uridine(34) hydroxylase</fullName>
        <ecNumber evidence="1">1.14.-.-</ecNumber>
    </recommendedName>
    <alternativeName>
        <fullName evidence="1">tRNA hydroxylation protein O</fullName>
    </alternativeName>
</protein>
<dbReference type="Pfam" id="PF00581">
    <property type="entry name" value="Rhodanese"/>
    <property type="match status" value="1"/>
</dbReference>
<evidence type="ECO:0000256" key="1">
    <source>
        <dbReference type="HAMAP-Rule" id="MF_00469"/>
    </source>
</evidence>
<dbReference type="AlphaFoldDB" id="A0A9X1YLQ0"/>
<dbReference type="InterPro" id="IPR020936">
    <property type="entry name" value="TrhO"/>
</dbReference>
<dbReference type="RefSeq" id="WP_275683107.1">
    <property type="nucleotide sequence ID" value="NZ_JAJLJH010000003.1"/>
</dbReference>
<comment type="function">
    <text evidence="1">Catalyzes oxygen-dependent 5-hydroxyuridine (ho5U) modification at position 34 in tRNAs.</text>
</comment>
<dbReference type="GO" id="GO:0016705">
    <property type="term" value="F:oxidoreductase activity, acting on paired donors, with incorporation or reduction of molecular oxygen"/>
    <property type="evidence" value="ECO:0007669"/>
    <property type="project" value="UniProtKB-UniRule"/>
</dbReference>
<name>A0A9X1YLQ0_9BURK</name>
<evidence type="ECO:0000313" key="5">
    <source>
        <dbReference type="Proteomes" id="UP001139353"/>
    </source>
</evidence>
<dbReference type="InterPro" id="IPR001763">
    <property type="entry name" value="Rhodanese-like_dom"/>
</dbReference>
<keyword evidence="1" id="KW-0819">tRNA processing</keyword>
<dbReference type="Pfam" id="PF17773">
    <property type="entry name" value="UPF0176_N"/>
    <property type="match status" value="1"/>
</dbReference>
<dbReference type="PROSITE" id="PS50206">
    <property type="entry name" value="RHODANESE_3"/>
    <property type="match status" value="1"/>
</dbReference>
<evidence type="ECO:0000256" key="2">
    <source>
        <dbReference type="SAM" id="MobiDB-lite"/>
    </source>
</evidence>
<comment type="catalytic activity">
    <reaction evidence="1">
        <text>uridine(34) in tRNA + AH2 + O2 = 5-hydroxyuridine(34) in tRNA + A + H2O</text>
        <dbReference type="Rhea" id="RHEA:64224"/>
        <dbReference type="Rhea" id="RHEA-COMP:11727"/>
        <dbReference type="Rhea" id="RHEA-COMP:13381"/>
        <dbReference type="ChEBI" id="CHEBI:13193"/>
        <dbReference type="ChEBI" id="CHEBI:15377"/>
        <dbReference type="ChEBI" id="CHEBI:15379"/>
        <dbReference type="ChEBI" id="CHEBI:17499"/>
        <dbReference type="ChEBI" id="CHEBI:65315"/>
        <dbReference type="ChEBI" id="CHEBI:136877"/>
    </reaction>
</comment>
<dbReference type="EMBL" id="JAJLJH010000003">
    <property type="protein sequence ID" value="MCK9687073.1"/>
    <property type="molecule type" value="Genomic_DNA"/>
</dbReference>
<feature type="domain" description="Rhodanese" evidence="3">
    <location>
        <begin position="129"/>
        <end position="223"/>
    </location>
</feature>
<evidence type="ECO:0000259" key="3">
    <source>
        <dbReference type="PROSITE" id="PS50206"/>
    </source>
</evidence>
<evidence type="ECO:0000313" key="4">
    <source>
        <dbReference type="EMBL" id="MCK9687073.1"/>
    </source>
</evidence>
<comment type="similarity">
    <text evidence="1">Belongs to the TrhO family.</text>
</comment>
<organism evidence="4 5">
    <name type="scientific">Scleromatobacter humisilvae</name>
    <dbReference type="NCBI Taxonomy" id="2897159"/>
    <lineage>
        <taxon>Bacteria</taxon>
        <taxon>Pseudomonadati</taxon>
        <taxon>Pseudomonadota</taxon>
        <taxon>Betaproteobacteria</taxon>
        <taxon>Burkholderiales</taxon>
        <taxon>Sphaerotilaceae</taxon>
        <taxon>Scleromatobacter</taxon>
    </lineage>
</organism>
<dbReference type="GO" id="GO:0006400">
    <property type="term" value="P:tRNA modification"/>
    <property type="evidence" value="ECO:0007669"/>
    <property type="project" value="UniProtKB-UniRule"/>
</dbReference>
<dbReference type="HAMAP" id="MF_00469">
    <property type="entry name" value="TrhO"/>
    <property type="match status" value="1"/>
</dbReference>
<dbReference type="SMART" id="SM00450">
    <property type="entry name" value="RHOD"/>
    <property type="match status" value="1"/>
</dbReference>
<feature type="region of interest" description="Disordered" evidence="2">
    <location>
        <begin position="241"/>
        <end position="260"/>
    </location>
</feature>
<dbReference type="PANTHER" id="PTHR43268:SF3">
    <property type="entry name" value="RHODANESE-LIKE DOMAIN-CONTAINING PROTEIN 7-RELATED"/>
    <property type="match status" value="1"/>
</dbReference>
<dbReference type="NCBIfam" id="NF003703">
    <property type="entry name" value="PRK05320.1"/>
    <property type="match status" value="1"/>
</dbReference>
<keyword evidence="1" id="KW-0560">Oxidoreductase</keyword>
<sequence length="260" mass="28543">MPFLNISTYRFVELDDLPALRDRLQASAEAAGLKGTVLIAHEGINLFMAGEEPALRGWIAHALHAEPPFAGLPTKDSFSDTMPFRRLKVKIKNELIRMNHPTIQPQQGRAASVEPATLARWLAQGRDDDGREVALLDTRNAFEVDAGTFEGAHDWRIDKFSDFPAAFDAHRAELAGKTVVSFCTGGIRCEKAALYMRERALPDVLQLEGGILGYFAATGGTAPGWRGECFVFDERRTVAADLEPGEPPPCERVAAEAEPR</sequence>
<dbReference type="SUPFAM" id="SSF52821">
    <property type="entry name" value="Rhodanese/Cell cycle control phosphatase"/>
    <property type="match status" value="1"/>
</dbReference>
<dbReference type="InterPro" id="IPR040503">
    <property type="entry name" value="TRHO_N"/>
</dbReference>
<dbReference type="Proteomes" id="UP001139353">
    <property type="component" value="Unassembled WGS sequence"/>
</dbReference>
<keyword evidence="5" id="KW-1185">Reference proteome</keyword>
<comment type="caution">
    <text evidence="4">The sequence shown here is derived from an EMBL/GenBank/DDBJ whole genome shotgun (WGS) entry which is preliminary data.</text>
</comment>
<dbReference type="PANTHER" id="PTHR43268">
    <property type="entry name" value="THIOSULFATE SULFURTRANSFERASE/RHODANESE-LIKE DOMAIN-CONTAINING PROTEIN 2"/>
    <property type="match status" value="1"/>
</dbReference>
<gene>
    <name evidence="1" type="primary">trhO</name>
    <name evidence="4" type="ORF">LPC04_15280</name>
</gene>
<accession>A0A9X1YLQ0</accession>
<dbReference type="Gene3D" id="3.40.250.10">
    <property type="entry name" value="Rhodanese-like domain"/>
    <property type="match status" value="1"/>
</dbReference>
<dbReference type="EC" id="1.14.-.-" evidence="1"/>
<reference evidence="4" key="1">
    <citation type="submission" date="2021-11" db="EMBL/GenBank/DDBJ databases">
        <title>BS-T2-15 a new species belonging to the Comamonadaceae family isolated from the soil of a French oak forest.</title>
        <authorList>
            <person name="Mieszkin S."/>
            <person name="Alain K."/>
        </authorList>
    </citation>
    <scope>NUCLEOTIDE SEQUENCE</scope>
    <source>
        <strain evidence="4">BS-T2-15</strain>
    </source>
</reference>
<dbReference type="InterPro" id="IPR036873">
    <property type="entry name" value="Rhodanese-like_dom_sf"/>
</dbReference>
<proteinExistence type="inferred from homology"/>
<dbReference type="Gene3D" id="3.30.70.100">
    <property type="match status" value="1"/>
</dbReference>